<dbReference type="EMBL" id="SDOZ01000002">
    <property type="protein sequence ID" value="RXZ62157.1"/>
    <property type="molecule type" value="Genomic_DNA"/>
</dbReference>
<sequence>MAMIKQFLRYVLPSMAAFAFSGLYSIVDGYFVGNNVGDAGLAAINIAYPMIALVNSVGTGIGIGGAVFVSLTRGEGDAESEKKYLGNTLMFLLGASVVCTLLLLAVYRPFLQAFGATGEVLEGAKTYSLVLILCTALQVLATGCIPLLRNFGAAVGAMLAMSGGFVSNIFLDWLFVQYMSLGLFGAALATGIGQAVTVVPCAVFLFLRIRKMGGGVFSFSLRRIGKIAAVGASPFGLTLCPNITTLILNKFCLEFGGDTAVAAYAVVAYMYSVILFLLQGVGDGAQPLVSACYGEGQEKTAKKFRNYAYVTALVTALVYFLALLFCRELIPKAFGTSDEAGALAARVLPIFGAGTLFTAIIKVTSSYFYSIGKSKVSYGLVYGELAIVFAAAFALSSFLKLDGVWLALPLTQAVLCVAAIAILFALSRKNKFKNI</sequence>
<organism evidence="8 9">
    <name type="scientific">Candidatus Borkfalkia ceftriaxoniphila</name>
    <dbReference type="NCBI Taxonomy" id="2508949"/>
    <lineage>
        <taxon>Bacteria</taxon>
        <taxon>Bacillati</taxon>
        <taxon>Bacillota</taxon>
        <taxon>Clostridia</taxon>
        <taxon>Christensenellales</taxon>
        <taxon>Christensenellaceae</taxon>
        <taxon>Candidatus Borkfalkia</taxon>
    </lineage>
</organism>
<dbReference type="PANTHER" id="PTHR43823:SF3">
    <property type="entry name" value="MULTIDRUG EXPORT PROTEIN MEPA"/>
    <property type="match status" value="1"/>
</dbReference>
<feature type="transmembrane region" description="Helical" evidence="7">
    <location>
        <begin position="84"/>
        <end position="107"/>
    </location>
</feature>
<feature type="transmembrane region" description="Helical" evidence="7">
    <location>
        <begin position="46"/>
        <end position="72"/>
    </location>
</feature>
<keyword evidence="5 7" id="KW-1133">Transmembrane helix</keyword>
<dbReference type="GO" id="GO:0042910">
    <property type="term" value="F:xenobiotic transmembrane transporter activity"/>
    <property type="evidence" value="ECO:0007669"/>
    <property type="project" value="InterPro"/>
</dbReference>
<evidence type="ECO:0000256" key="6">
    <source>
        <dbReference type="ARBA" id="ARBA00023136"/>
    </source>
</evidence>
<dbReference type="PANTHER" id="PTHR43823">
    <property type="entry name" value="SPORULATION PROTEIN YKVU"/>
    <property type="match status" value="1"/>
</dbReference>
<evidence type="ECO:0000256" key="7">
    <source>
        <dbReference type="SAM" id="Phobius"/>
    </source>
</evidence>
<protein>
    <recommendedName>
        <fullName evidence="10">MATE family efflux transporter</fullName>
    </recommendedName>
</protein>
<gene>
    <name evidence="8" type="ORF">ESZ91_07125</name>
</gene>
<dbReference type="InterPro" id="IPR002528">
    <property type="entry name" value="MATE_fam"/>
</dbReference>
<feature type="transmembrane region" description="Helical" evidence="7">
    <location>
        <begin position="307"/>
        <end position="330"/>
    </location>
</feature>
<comment type="caution">
    <text evidence="8">The sequence shown here is derived from an EMBL/GenBank/DDBJ whole genome shotgun (WGS) entry which is preliminary data.</text>
</comment>
<keyword evidence="4 7" id="KW-0812">Transmembrane</keyword>
<dbReference type="PIRSF" id="PIRSF006603">
    <property type="entry name" value="DinF"/>
    <property type="match status" value="1"/>
</dbReference>
<feature type="transmembrane region" description="Helical" evidence="7">
    <location>
        <begin position="227"/>
        <end position="248"/>
    </location>
</feature>
<feature type="transmembrane region" description="Helical" evidence="7">
    <location>
        <begin position="381"/>
        <end position="399"/>
    </location>
</feature>
<evidence type="ECO:0000256" key="4">
    <source>
        <dbReference type="ARBA" id="ARBA00022692"/>
    </source>
</evidence>
<dbReference type="GO" id="GO:0015297">
    <property type="term" value="F:antiporter activity"/>
    <property type="evidence" value="ECO:0007669"/>
    <property type="project" value="InterPro"/>
</dbReference>
<evidence type="ECO:0000256" key="5">
    <source>
        <dbReference type="ARBA" id="ARBA00022989"/>
    </source>
</evidence>
<dbReference type="InterPro" id="IPR048279">
    <property type="entry name" value="MdtK-like"/>
</dbReference>
<keyword evidence="6 7" id="KW-0472">Membrane</keyword>
<dbReference type="InterPro" id="IPR051327">
    <property type="entry name" value="MATE_MepA_subfamily"/>
</dbReference>
<feature type="transmembrane region" description="Helical" evidence="7">
    <location>
        <begin position="260"/>
        <end position="278"/>
    </location>
</feature>
<dbReference type="Proteomes" id="UP000291269">
    <property type="component" value="Unassembled WGS sequence"/>
</dbReference>
<feature type="transmembrane region" description="Helical" evidence="7">
    <location>
        <begin position="127"/>
        <end position="148"/>
    </location>
</feature>
<reference evidence="8 9" key="1">
    <citation type="journal article" date="2019" name="Gut">
        <title>Antibiotics-induced monodominance of a novel gut bacterial order.</title>
        <authorList>
            <person name="Hildebrand F."/>
            <person name="Moitinho-Silva L."/>
            <person name="Blasche S."/>
            <person name="Jahn M.T."/>
            <person name="Gossmann T.I."/>
            <person name="Heuerta-Cepas J."/>
            <person name="Hercog R."/>
            <person name="Luetge M."/>
            <person name="Bahram M."/>
            <person name="Pryszlak A."/>
            <person name="Alves R.J."/>
            <person name="Waszak S.M."/>
            <person name="Zhu A."/>
            <person name="Ye L."/>
            <person name="Costea P.I."/>
            <person name="Aalvink S."/>
            <person name="Belzer C."/>
            <person name="Forslund S.K."/>
            <person name="Sunagawa S."/>
            <person name="Hentschel U."/>
            <person name="Merten C."/>
            <person name="Patil K.R."/>
            <person name="Benes V."/>
            <person name="Bork P."/>
        </authorList>
    </citation>
    <scope>NUCLEOTIDE SEQUENCE [LARGE SCALE GENOMIC DNA]</scope>
    <source>
        <strain evidence="8 9">HDS1380</strain>
    </source>
</reference>
<keyword evidence="3" id="KW-1003">Cell membrane</keyword>
<evidence type="ECO:0000256" key="1">
    <source>
        <dbReference type="ARBA" id="ARBA00004651"/>
    </source>
</evidence>
<feature type="transmembrane region" description="Helical" evidence="7">
    <location>
        <begin position="7"/>
        <end position="26"/>
    </location>
</feature>
<evidence type="ECO:0008006" key="10">
    <source>
        <dbReference type="Google" id="ProtNLM"/>
    </source>
</evidence>
<evidence type="ECO:0000313" key="9">
    <source>
        <dbReference type="Proteomes" id="UP000291269"/>
    </source>
</evidence>
<evidence type="ECO:0000256" key="2">
    <source>
        <dbReference type="ARBA" id="ARBA00022448"/>
    </source>
</evidence>
<accession>A0A4Q2KDT5</accession>
<feature type="transmembrane region" description="Helical" evidence="7">
    <location>
        <begin position="155"/>
        <end position="175"/>
    </location>
</feature>
<dbReference type="OrthoDB" id="305360at2"/>
<dbReference type="AlphaFoldDB" id="A0A4Q2KDT5"/>
<evidence type="ECO:0000313" key="8">
    <source>
        <dbReference type="EMBL" id="RXZ62157.1"/>
    </source>
</evidence>
<dbReference type="Pfam" id="PF01554">
    <property type="entry name" value="MatE"/>
    <property type="match status" value="2"/>
</dbReference>
<proteinExistence type="predicted"/>
<keyword evidence="2" id="KW-0813">Transport</keyword>
<name>A0A4Q2KDT5_9FIRM</name>
<dbReference type="GO" id="GO:0005886">
    <property type="term" value="C:plasma membrane"/>
    <property type="evidence" value="ECO:0007669"/>
    <property type="project" value="UniProtKB-SubCell"/>
</dbReference>
<feature type="transmembrane region" description="Helical" evidence="7">
    <location>
        <begin position="181"/>
        <end position="207"/>
    </location>
</feature>
<feature type="transmembrane region" description="Helical" evidence="7">
    <location>
        <begin position="350"/>
        <end position="369"/>
    </location>
</feature>
<keyword evidence="9" id="KW-1185">Reference proteome</keyword>
<evidence type="ECO:0000256" key="3">
    <source>
        <dbReference type="ARBA" id="ARBA00022475"/>
    </source>
</evidence>
<feature type="transmembrane region" description="Helical" evidence="7">
    <location>
        <begin position="405"/>
        <end position="426"/>
    </location>
</feature>
<comment type="subcellular location">
    <subcellularLocation>
        <location evidence="1">Cell membrane</location>
        <topology evidence="1">Multi-pass membrane protein</topology>
    </subcellularLocation>
</comment>